<accession>A0A921NXC0</accession>
<name>A0A921NXC0_9RHOB</name>
<proteinExistence type="predicted"/>
<dbReference type="OrthoDB" id="7058641at2"/>
<dbReference type="RefSeq" id="WP_159963660.1">
    <property type="nucleotide sequence ID" value="NZ_APKE01000003.1"/>
</dbReference>
<organism evidence="1 2">
    <name type="scientific">Profundibacterium mesophilum KAUST100406-0324</name>
    <dbReference type="NCBI Taxonomy" id="1037889"/>
    <lineage>
        <taxon>Bacteria</taxon>
        <taxon>Pseudomonadati</taxon>
        <taxon>Pseudomonadota</taxon>
        <taxon>Alphaproteobacteria</taxon>
        <taxon>Rhodobacterales</taxon>
        <taxon>Roseobacteraceae</taxon>
        <taxon>Profundibacterium</taxon>
    </lineage>
</organism>
<keyword evidence="2" id="KW-1185">Reference proteome</keyword>
<gene>
    <name evidence="1" type="ORF">PMES_00189</name>
</gene>
<dbReference type="EMBL" id="APKE01000003">
    <property type="protein sequence ID" value="KAF0677403.1"/>
    <property type="molecule type" value="Genomic_DNA"/>
</dbReference>
<comment type="caution">
    <text evidence="1">The sequence shown here is derived from an EMBL/GenBank/DDBJ whole genome shotgun (WGS) entry which is preliminary data.</text>
</comment>
<protein>
    <submittedName>
        <fullName evidence="1">Uncharacterized protein</fullName>
    </submittedName>
</protein>
<evidence type="ECO:0000313" key="1">
    <source>
        <dbReference type="EMBL" id="KAF0677403.1"/>
    </source>
</evidence>
<dbReference type="Proteomes" id="UP000698242">
    <property type="component" value="Unassembled WGS sequence"/>
</dbReference>
<sequence>MTRTEPKWYTLTDEATAKIMGRVAEALQQNGLSIGKKHLPLMAHYFFLDSLYYANTANRDGAHANALAITRQCLESMSVIELGMCRHPDREGMLGKWWSGDVTPGQMRKWLAENVWPKYGSGLWLESWDDFMAGLSRAVQPYAHYTGQLSQWQMGSKVIHPETNTAIVDLGPRAYDGQKATRITLVHAILTFCLGRIVVASTTKPDPEFDALVRQFGKALSESKYLDGHSTDWDQQFWSMVWLQGSGDAILE</sequence>
<dbReference type="AlphaFoldDB" id="A0A921NXC0"/>
<reference evidence="1" key="1">
    <citation type="submission" date="2013-03" db="EMBL/GenBank/DDBJ databases">
        <title>Genome Sequence of the Profundibacterium mesophilum strain KAUST100406-0324T from Red Sea, a novel genus in the family Rhodobacteraceae.</title>
        <authorList>
            <person name="Essack M."/>
            <person name="Alam I."/>
            <person name="Lafi F."/>
            <person name="Alawi W."/>
            <person name="Kamanu F."/>
            <person name="Al-Suwailem A."/>
            <person name="Lee O.O."/>
            <person name="Xu Y."/>
            <person name="Bajic V."/>
            <person name="Qian P.-Y."/>
            <person name="Archer J."/>
        </authorList>
    </citation>
    <scope>NUCLEOTIDE SEQUENCE</scope>
    <source>
        <strain evidence="1">KAUST100406-0324</strain>
    </source>
</reference>
<evidence type="ECO:0000313" key="2">
    <source>
        <dbReference type="Proteomes" id="UP000698242"/>
    </source>
</evidence>